<name>A0A127Z2X0_9BASI</name>
<feature type="region of interest" description="Disordered" evidence="1">
    <location>
        <begin position="1"/>
        <end position="21"/>
    </location>
</feature>
<organism evidence="2">
    <name type="scientific">Sporisorium scitamineum</name>
    <dbReference type="NCBI Taxonomy" id="49012"/>
    <lineage>
        <taxon>Eukaryota</taxon>
        <taxon>Fungi</taxon>
        <taxon>Dikarya</taxon>
        <taxon>Basidiomycota</taxon>
        <taxon>Ustilaginomycotina</taxon>
        <taxon>Ustilaginomycetes</taxon>
        <taxon>Ustilaginales</taxon>
        <taxon>Ustilaginaceae</taxon>
        <taxon>Sporisorium</taxon>
    </lineage>
</organism>
<dbReference type="AlphaFoldDB" id="A0A127Z2X0"/>
<feature type="compositionally biased region" description="Polar residues" evidence="1">
    <location>
        <begin position="119"/>
        <end position="134"/>
    </location>
</feature>
<evidence type="ECO:0000313" key="2">
    <source>
        <dbReference type="EMBL" id="CDR88174.1"/>
    </source>
</evidence>
<feature type="region of interest" description="Disordered" evidence="1">
    <location>
        <begin position="77"/>
        <end position="134"/>
    </location>
</feature>
<evidence type="ECO:0000256" key="1">
    <source>
        <dbReference type="SAM" id="MobiDB-lite"/>
    </source>
</evidence>
<feature type="compositionally biased region" description="Polar residues" evidence="1">
    <location>
        <begin position="87"/>
        <end position="96"/>
    </location>
</feature>
<proteinExistence type="predicted"/>
<protein>
    <submittedName>
        <fullName evidence="2">Uncharacterized protein</fullName>
    </submittedName>
</protein>
<reference evidence="2" key="1">
    <citation type="submission" date="2014-06" db="EMBL/GenBank/DDBJ databases">
        <authorList>
            <person name="Ju J."/>
            <person name="Zhang J."/>
        </authorList>
    </citation>
    <scope>NUCLEOTIDE SEQUENCE</scope>
    <source>
        <strain evidence="2">SscI8</strain>
    </source>
</reference>
<dbReference type="EMBL" id="LK056673">
    <property type="protein sequence ID" value="CDR88174.1"/>
    <property type="molecule type" value="Genomic_DNA"/>
</dbReference>
<accession>A0A127Z2X0</accession>
<feature type="compositionally biased region" description="Basic and acidic residues" evidence="1">
    <location>
        <begin position="1"/>
        <end position="17"/>
    </location>
</feature>
<gene>
    <name evidence="2" type="ORF">SPSC_03834</name>
</gene>
<sequence length="234" mass="25173">MADKLWSDYGADNKDTEPGSPPLVCKGQHLAAVCRSSTITQKRYLICTTARSKSAKSPGTCLFSVYISLAANGPRLQVSIDHPPSNADATNPPNKSDATEHCTLIAHDSDRDESDDGFQHSSTPTSTNHKSPFTPTSLHHCNSSVCIPICKEGKGQDTRCSGSHGRARACRQASSIIKAILQLPANSILHACVELGCDDQSHLQQATECILTVFKYVHPIRRPPFSSPPNIAPS</sequence>